<proteinExistence type="predicted"/>
<dbReference type="OrthoDB" id="143110at2"/>
<dbReference type="GO" id="GO:0016747">
    <property type="term" value="F:acyltransferase activity, transferring groups other than amino-acyl groups"/>
    <property type="evidence" value="ECO:0007669"/>
    <property type="project" value="InterPro"/>
</dbReference>
<dbReference type="Gene3D" id="3.40.630.30">
    <property type="match status" value="1"/>
</dbReference>
<dbReference type="PROSITE" id="PS51186">
    <property type="entry name" value="GNAT"/>
    <property type="match status" value="1"/>
</dbReference>
<dbReference type="Proteomes" id="UP000460561">
    <property type="component" value="Unassembled WGS sequence"/>
</dbReference>
<reference evidence="4 5" key="1">
    <citation type="submission" date="2019-12" db="EMBL/GenBank/DDBJ databases">
        <title>Genomic-based taxomic classification of the family Erythrobacteraceae.</title>
        <authorList>
            <person name="Xu L."/>
        </authorList>
    </citation>
    <scope>NUCLEOTIDE SEQUENCE [LARGE SCALE GENOMIC DNA]</scope>
    <source>
        <strain evidence="4 5">DSM 18604</strain>
    </source>
</reference>
<comment type="caution">
    <text evidence="4">The sequence shown here is derived from an EMBL/GenBank/DDBJ whole genome shotgun (WGS) entry which is preliminary data.</text>
</comment>
<dbReference type="AlphaFoldDB" id="A0A845A6I5"/>
<keyword evidence="5" id="KW-1185">Reference proteome</keyword>
<evidence type="ECO:0000313" key="5">
    <source>
        <dbReference type="Proteomes" id="UP000460561"/>
    </source>
</evidence>
<evidence type="ECO:0000259" key="3">
    <source>
        <dbReference type="PROSITE" id="PS51186"/>
    </source>
</evidence>
<dbReference type="SUPFAM" id="SSF55729">
    <property type="entry name" value="Acyl-CoA N-acyltransferases (Nat)"/>
    <property type="match status" value="1"/>
</dbReference>
<evidence type="ECO:0000313" key="4">
    <source>
        <dbReference type="EMBL" id="MXP25982.1"/>
    </source>
</evidence>
<dbReference type="InterPro" id="IPR050832">
    <property type="entry name" value="Bact_Acetyltransf"/>
</dbReference>
<dbReference type="Pfam" id="PF00583">
    <property type="entry name" value="Acetyltransf_1"/>
    <property type="match status" value="1"/>
</dbReference>
<dbReference type="InterPro" id="IPR000182">
    <property type="entry name" value="GNAT_dom"/>
</dbReference>
<protein>
    <submittedName>
        <fullName evidence="4">GNAT family N-acetyltransferase</fullName>
    </submittedName>
</protein>
<dbReference type="InterPro" id="IPR016181">
    <property type="entry name" value="Acyl_CoA_acyltransferase"/>
</dbReference>
<organism evidence="4 5">
    <name type="scientific">Altericroceibacterium indicum</name>
    <dbReference type="NCBI Taxonomy" id="374177"/>
    <lineage>
        <taxon>Bacteria</taxon>
        <taxon>Pseudomonadati</taxon>
        <taxon>Pseudomonadota</taxon>
        <taxon>Alphaproteobacteria</taxon>
        <taxon>Sphingomonadales</taxon>
        <taxon>Erythrobacteraceae</taxon>
        <taxon>Altericroceibacterium</taxon>
    </lineage>
</organism>
<evidence type="ECO:0000256" key="2">
    <source>
        <dbReference type="ARBA" id="ARBA00023315"/>
    </source>
</evidence>
<name>A0A845A6I5_9SPHN</name>
<dbReference type="EMBL" id="WTYQ01000002">
    <property type="protein sequence ID" value="MXP25982.1"/>
    <property type="molecule type" value="Genomic_DNA"/>
</dbReference>
<dbReference type="PANTHER" id="PTHR43877">
    <property type="entry name" value="AMINOALKYLPHOSPHONATE N-ACETYLTRANSFERASE-RELATED-RELATED"/>
    <property type="match status" value="1"/>
</dbReference>
<accession>A0A845A6I5</accession>
<gene>
    <name evidence="4" type="ORF">GRI39_07995</name>
</gene>
<dbReference type="RefSeq" id="WP_160739140.1">
    <property type="nucleotide sequence ID" value="NZ_WTYQ01000002.1"/>
</dbReference>
<dbReference type="CDD" id="cd04301">
    <property type="entry name" value="NAT_SF"/>
    <property type="match status" value="1"/>
</dbReference>
<sequence length="170" mass="18934">MELRGAKTADAPALAALGQKSFCAAFAHLYDPSDLNTFLKSAYDLAGVEREIADPLFQHRLAFDDGRLVGFTKVKLTSSYGAYSDASRPIFLSQLYTDPAMTGQGIGARLIDWVFATAKSVEADAIQLSVWSENFGAQKFYRRYGFNKIADIDFWVGNHRDDEFLMEVKI</sequence>
<evidence type="ECO:0000256" key="1">
    <source>
        <dbReference type="ARBA" id="ARBA00022679"/>
    </source>
</evidence>
<keyword evidence="2" id="KW-0012">Acyltransferase</keyword>
<feature type="domain" description="N-acetyltransferase" evidence="3">
    <location>
        <begin position="1"/>
        <end position="170"/>
    </location>
</feature>
<keyword evidence="1 4" id="KW-0808">Transferase</keyword>